<dbReference type="AlphaFoldDB" id="A0A9D1JCQ8"/>
<keyword evidence="1" id="KW-0238">DNA-binding</keyword>
<dbReference type="PANTHER" id="PTHR46797">
    <property type="entry name" value="HTH-TYPE TRANSCRIPTIONAL REGULATOR"/>
    <property type="match status" value="1"/>
</dbReference>
<dbReference type="Proteomes" id="UP000824201">
    <property type="component" value="Unassembled WGS sequence"/>
</dbReference>
<dbReference type="GO" id="GO:0005829">
    <property type="term" value="C:cytosol"/>
    <property type="evidence" value="ECO:0007669"/>
    <property type="project" value="TreeGrafter"/>
</dbReference>
<dbReference type="SUPFAM" id="SSF47413">
    <property type="entry name" value="lambda repressor-like DNA-binding domains"/>
    <property type="match status" value="1"/>
</dbReference>
<dbReference type="InterPro" id="IPR050807">
    <property type="entry name" value="TransReg_Diox_bact_type"/>
</dbReference>
<dbReference type="SMART" id="SM00530">
    <property type="entry name" value="HTH_XRE"/>
    <property type="match status" value="1"/>
</dbReference>
<dbReference type="Pfam" id="PF01381">
    <property type="entry name" value="HTH_3"/>
    <property type="match status" value="1"/>
</dbReference>
<keyword evidence="2" id="KW-0175">Coiled coil</keyword>
<comment type="caution">
    <text evidence="4">The sequence shown here is derived from an EMBL/GenBank/DDBJ whole genome shotgun (WGS) entry which is preliminary data.</text>
</comment>
<accession>A0A9D1JCQ8</accession>
<proteinExistence type="predicted"/>
<reference evidence="4" key="1">
    <citation type="submission" date="2020-10" db="EMBL/GenBank/DDBJ databases">
        <authorList>
            <person name="Gilroy R."/>
        </authorList>
    </citation>
    <scope>NUCLEOTIDE SEQUENCE</scope>
    <source>
        <strain evidence="4">ChiW13-3771</strain>
    </source>
</reference>
<evidence type="ECO:0000313" key="4">
    <source>
        <dbReference type="EMBL" id="HIR88005.1"/>
    </source>
</evidence>
<name>A0A9D1JCQ8_9FIRM</name>
<dbReference type="PANTHER" id="PTHR46797:SF1">
    <property type="entry name" value="METHYLPHOSPHONATE SYNTHASE"/>
    <property type="match status" value="1"/>
</dbReference>
<organism evidence="4 5">
    <name type="scientific">Candidatus Fimimorpha faecalis</name>
    <dbReference type="NCBI Taxonomy" id="2840824"/>
    <lineage>
        <taxon>Bacteria</taxon>
        <taxon>Bacillati</taxon>
        <taxon>Bacillota</taxon>
        <taxon>Clostridia</taxon>
        <taxon>Eubacteriales</taxon>
        <taxon>Candidatus Fimimorpha</taxon>
    </lineage>
</organism>
<reference evidence="4" key="2">
    <citation type="journal article" date="2021" name="PeerJ">
        <title>Extensive microbial diversity within the chicken gut microbiome revealed by metagenomics and culture.</title>
        <authorList>
            <person name="Gilroy R."/>
            <person name="Ravi A."/>
            <person name="Getino M."/>
            <person name="Pursley I."/>
            <person name="Horton D.L."/>
            <person name="Alikhan N.F."/>
            <person name="Baker D."/>
            <person name="Gharbi K."/>
            <person name="Hall N."/>
            <person name="Watson M."/>
            <person name="Adriaenssens E.M."/>
            <person name="Foster-Nyarko E."/>
            <person name="Jarju S."/>
            <person name="Secka A."/>
            <person name="Antonio M."/>
            <person name="Oren A."/>
            <person name="Chaudhuri R.R."/>
            <person name="La Ragione R."/>
            <person name="Hildebrand F."/>
            <person name="Pallen M.J."/>
        </authorList>
    </citation>
    <scope>NUCLEOTIDE SEQUENCE</scope>
    <source>
        <strain evidence="4">ChiW13-3771</strain>
    </source>
</reference>
<dbReference type="GO" id="GO:0003677">
    <property type="term" value="F:DNA binding"/>
    <property type="evidence" value="ECO:0007669"/>
    <property type="project" value="UniProtKB-KW"/>
</dbReference>
<dbReference type="InterPro" id="IPR010982">
    <property type="entry name" value="Lambda_DNA-bd_dom_sf"/>
</dbReference>
<sequence length="205" mass="23426">MGEMEIFSIRLKQLREELKMSQRDFAKLVNITQQTLSGYERCVIKPPLDIAKHIADKCNVSLDWLTGLSNDKDREREIRNYKDVALMIIKLLHLEDYTESGLLLSFQLICNEITGEANHTIAPGYTPLSDALASQIDCKLAPPQRSEFINFLDTFKKLSVLLDKKQITQEVIDTWLKGALSNLETIPISESDNLPFQDESDLFFC</sequence>
<dbReference type="CDD" id="cd00093">
    <property type="entry name" value="HTH_XRE"/>
    <property type="match status" value="1"/>
</dbReference>
<evidence type="ECO:0000259" key="3">
    <source>
        <dbReference type="PROSITE" id="PS50943"/>
    </source>
</evidence>
<dbReference type="EMBL" id="DVHN01000041">
    <property type="protein sequence ID" value="HIR88005.1"/>
    <property type="molecule type" value="Genomic_DNA"/>
</dbReference>
<dbReference type="PROSITE" id="PS50943">
    <property type="entry name" value="HTH_CROC1"/>
    <property type="match status" value="1"/>
</dbReference>
<dbReference type="InterPro" id="IPR001387">
    <property type="entry name" value="Cro/C1-type_HTH"/>
</dbReference>
<dbReference type="GO" id="GO:0003700">
    <property type="term" value="F:DNA-binding transcription factor activity"/>
    <property type="evidence" value="ECO:0007669"/>
    <property type="project" value="TreeGrafter"/>
</dbReference>
<feature type="coiled-coil region" evidence="2">
    <location>
        <begin position="4"/>
        <end position="31"/>
    </location>
</feature>
<dbReference type="Gene3D" id="1.10.260.40">
    <property type="entry name" value="lambda repressor-like DNA-binding domains"/>
    <property type="match status" value="1"/>
</dbReference>
<gene>
    <name evidence="4" type="ORF">IAC96_03545</name>
</gene>
<evidence type="ECO:0000256" key="2">
    <source>
        <dbReference type="SAM" id="Coils"/>
    </source>
</evidence>
<protein>
    <submittedName>
        <fullName evidence="4">Helix-turn-helix transcriptional regulator</fullName>
    </submittedName>
</protein>
<evidence type="ECO:0000313" key="5">
    <source>
        <dbReference type="Proteomes" id="UP000824201"/>
    </source>
</evidence>
<feature type="domain" description="HTH cro/C1-type" evidence="3">
    <location>
        <begin position="11"/>
        <end position="65"/>
    </location>
</feature>
<evidence type="ECO:0000256" key="1">
    <source>
        <dbReference type="ARBA" id="ARBA00023125"/>
    </source>
</evidence>